<feature type="transmembrane region" description="Helical" evidence="1">
    <location>
        <begin position="59"/>
        <end position="78"/>
    </location>
</feature>
<name>A0A4R3N2T3_9GAMM</name>
<reference evidence="2 3" key="1">
    <citation type="submission" date="2019-03" db="EMBL/GenBank/DDBJ databases">
        <title>Genomic Encyclopedia of Type Strains, Phase IV (KMG-IV): sequencing the most valuable type-strain genomes for metagenomic binning, comparative biology and taxonomic classification.</title>
        <authorList>
            <person name="Goeker M."/>
        </authorList>
    </citation>
    <scope>NUCLEOTIDE SEQUENCE [LARGE SCALE GENOMIC DNA]</scope>
    <source>
        <strain evidence="2 3">DSM 13605</strain>
    </source>
</reference>
<evidence type="ECO:0000313" key="2">
    <source>
        <dbReference type="EMBL" id="TCT23420.1"/>
    </source>
</evidence>
<gene>
    <name evidence="2" type="ORF">EDC34_1059</name>
</gene>
<keyword evidence="1" id="KW-1133">Transmembrane helix</keyword>
<sequence>MDFALLIPIALFVSIAYSIKAVVDARVRKQLVSSNGSPELVASILRADETNRRLSSLRWGITLVLLALGFGIVEAAGWREITPGVIAVLVGAVGLGNLASFAATRKLG</sequence>
<dbReference type="RefSeq" id="WP_114959882.1">
    <property type="nucleotide sequence ID" value="NZ_MSZW01000039.1"/>
</dbReference>
<proteinExistence type="predicted"/>
<keyword evidence="1" id="KW-0812">Transmembrane</keyword>
<organism evidence="2 3">
    <name type="scientific">Thermomonas haemolytica</name>
    <dbReference type="NCBI Taxonomy" id="141949"/>
    <lineage>
        <taxon>Bacteria</taxon>
        <taxon>Pseudomonadati</taxon>
        <taxon>Pseudomonadota</taxon>
        <taxon>Gammaproteobacteria</taxon>
        <taxon>Lysobacterales</taxon>
        <taxon>Lysobacteraceae</taxon>
        <taxon>Thermomonas</taxon>
    </lineage>
</organism>
<keyword evidence="1" id="KW-0472">Membrane</keyword>
<dbReference type="Proteomes" id="UP000295414">
    <property type="component" value="Unassembled WGS sequence"/>
</dbReference>
<protein>
    <submittedName>
        <fullName evidence="2">Uncharacterized protein</fullName>
    </submittedName>
</protein>
<feature type="transmembrane region" description="Helical" evidence="1">
    <location>
        <begin position="6"/>
        <end position="23"/>
    </location>
</feature>
<accession>A0A4R3N2T3</accession>
<dbReference type="OrthoDB" id="5954762at2"/>
<dbReference type="AlphaFoldDB" id="A0A4R3N2T3"/>
<comment type="caution">
    <text evidence="2">The sequence shown here is derived from an EMBL/GenBank/DDBJ whole genome shotgun (WGS) entry which is preliminary data.</text>
</comment>
<feature type="transmembrane region" description="Helical" evidence="1">
    <location>
        <begin position="84"/>
        <end position="103"/>
    </location>
</feature>
<evidence type="ECO:0000313" key="3">
    <source>
        <dbReference type="Proteomes" id="UP000295414"/>
    </source>
</evidence>
<dbReference type="EMBL" id="SMAP01000005">
    <property type="protein sequence ID" value="TCT23420.1"/>
    <property type="molecule type" value="Genomic_DNA"/>
</dbReference>
<evidence type="ECO:0000256" key="1">
    <source>
        <dbReference type="SAM" id="Phobius"/>
    </source>
</evidence>
<keyword evidence="3" id="KW-1185">Reference proteome</keyword>